<feature type="transmembrane region" description="Helical" evidence="1">
    <location>
        <begin position="72"/>
        <end position="93"/>
    </location>
</feature>
<dbReference type="PANTHER" id="PTHR34289">
    <property type="entry name" value="PROTEIN, PUTATIVE (DUF819)-RELATED"/>
    <property type="match status" value="1"/>
</dbReference>
<feature type="transmembrane region" description="Helical" evidence="1">
    <location>
        <begin position="363"/>
        <end position="384"/>
    </location>
</feature>
<feature type="transmembrane region" description="Helical" evidence="1">
    <location>
        <begin position="304"/>
        <end position="323"/>
    </location>
</feature>
<dbReference type="RefSeq" id="WP_310654062.1">
    <property type="nucleotide sequence ID" value="NZ_JAPMLA010000016.1"/>
</dbReference>
<reference evidence="2" key="2">
    <citation type="submission" date="2022-11" db="EMBL/GenBank/DDBJ databases">
        <title>Prophages regulate Shewanella fidelis motility and biofilm formation: implications for gut colonization dynamics in Ciona robusta.</title>
        <authorList>
            <person name="Natarajan O."/>
            <person name="Gibboney S.L."/>
            <person name="Young M.N."/>
            <person name="Lim S.J."/>
            <person name="Pluta N."/>
            <person name="Atkinson C.G.F."/>
            <person name="Leigh B.A."/>
            <person name="Liberti A."/>
            <person name="Kees E."/>
            <person name="Breitbart M."/>
            <person name="Gralnick J."/>
            <person name="Dishaw L.J."/>
        </authorList>
    </citation>
    <scope>NUCLEOTIDE SEQUENCE</scope>
    <source>
        <strain evidence="2">3313</strain>
    </source>
</reference>
<feature type="transmembrane region" description="Helical" evidence="1">
    <location>
        <begin position="43"/>
        <end position="60"/>
    </location>
</feature>
<dbReference type="AlphaFoldDB" id="A0AAW8NIY2"/>
<feature type="transmembrane region" description="Helical" evidence="1">
    <location>
        <begin position="105"/>
        <end position="130"/>
    </location>
</feature>
<feature type="transmembrane region" description="Helical" evidence="1">
    <location>
        <begin position="174"/>
        <end position="196"/>
    </location>
</feature>
<keyword evidence="1" id="KW-0472">Membrane</keyword>
<protein>
    <submittedName>
        <fullName evidence="2">DUF819 family protein</fullName>
    </submittedName>
</protein>
<dbReference type="PRINTS" id="PR00173">
    <property type="entry name" value="EDTRNSPORT"/>
</dbReference>
<evidence type="ECO:0000313" key="4">
    <source>
        <dbReference type="Proteomes" id="UP001259340"/>
    </source>
</evidence>
<feature type="transmembrane region" description="Helical" evidence="1">
    <location>
        <begin position="12"/>
        <end position="31"/>
    </location>
</feature>
<dbReference type="Proteomes" id="UP001271263">
    <property type="component" value="Unassembled WGS sequence"/>
</dbReference>
<evidence type="ECO:0000313" key="3">
    <source>
        <dbReference type="EMBL" id="MDW4826406.1"/>
    </source>
</evidence>
<dbReference type="Pfam" id="PF05684">
    <property type="entry name" value="DUF819"/>
    <property type="match status" value="1"/>
</dbReference>
<keyword evidence="1" id="KW-0812">Transmembrane</keyword>
<reference evidence="3 5" key="1">
    <citation type="journal article" date="2022" name="bioRxiv">
        <title>Prophages regulate Shewanella fidelis 3313 motility and biofilm formation: implications for gut colonization dynamics in Ciona robusta.</title>
        <authorList>
            <person name="Natarajan O."/>
            <person name="Gibboney S.L."/>
            <person name="Young M.N."/>
            <person name="Lim S.J."/>
            <person name="Pluta N."/>
            <person name="Atkinson C.G."/>
            <person name="Leigh B.A."/>
            <person name="Liberti A."/>
            <person name="Kees E.D."/>
            <person name="Breitbart M."/>
            <person name="Gralnick J.A."/>
            <person name="Dishaw L.J."/>
        </authorList>
    </citation>
    <scope>NUCLEOTIDE SEQUENCE [LARGE SCALE GENOMIC DNA]</scope>
    <source>
        <strain evidence="3 5">JG4066</strain>
    </source>
</reference>
<accession>A0AAW8NIY2</accession>
<keyword evidence="5" id="KW-1185">Reference proteome</keyword>
<evidence type="ECO:0000313" key="5">
    <source>
        <dbReference type="Proteomes" id="UP001271263"/>
    </source>
</evidence>
<feature type="transmembrane region" description="Helical" evidence="1">
    <location>
        <begin position="335"/>
        <end position="356"/>
    </location>
</feature>
<proteinExistence type="predicted"/>
<feature type="transmembrane region" description="Helical" evidence="1">
    <location>
        <begin position="390"/>
        <end position="413"/>
    </location>
</feature>
<gene>
    <name evidence="2" type="ORF">OS133_03940</name>
    <name evidence="3" type="ORF">OS134_20230</name>
</gene>
<evidence type="ECO:0000256" key="1">
    <source>
        <dbReference type="SAM" id="Phobius"/>
    </source>
</evidence>
<organism evidence="2 4">
    <name type="scientific">Shewanella fidelis</name>
    <dbReference type="NCBI Taxonomy" id="173509"/>
    <lineage>
        <taxon>Bacteria</taxon>
        <taxon>Pseudomonadati</taxon>
        <taxon>Pseudomonadota</taxon>
        <taxon>Gammaproteobacteria</taxon>
        <taxon>Alteromonadales</taxon>
        <taxon>Shewanellaceae</taxon>
        <taxon>Shewanella</taxon>
    </lineage>
</organism>
<sequence length="422" mass="44964">MSSSDTVTTALVTNDATALGILAVVLGFVFYTSNSSNAFWKKFYTFVPALLMCYFLPSLLNTFDIIDGKASQLYYVASRYLLPACLVLLILSVDLKAIMSLGPKAIVMFLTGTVGIVIGGPIALLIVSAIHPEILGVTGPDAVWRGMTTLAGSWIGGGANQAAMKEIYEAGGDIFSIMVTVDVIVANIWMAVLLFMASKAKQIDAKTGADTSALEALKDKVEKYHAENARIPSLNDFMMIAAVGFGVTGVAHIAADFLGPFFETNYPWTRDYSLTSKFFWLIVTVTSIGLAMSFTRVRHLEAAGASKVASAFLYILVATIGLHMDVSKLADTENLWYFAIGMIWMLVHASFMLIVAKLIKAPLFYMAVGSQANVGGAASAPVVAAAFHPALAPVGVLLAVLGYALGTYMAWICGQILQAVAS</sequence>
<comment type="caution">
    <text evidence="2">The sequence shown here is derived from an EMBL/GenBank/DDBJ whole genome shotgun (WGS) entry which is preliminary data.</text>
</comment>
<keyword evidence="1" id="KW-1133">Transmembrane helix</keyword>
<name>A0AAW8NIY2_9GAMM</name>
<dbReference type="InterPro" id="IPR008537">
    <property type="entry name" value="DUF819"/>
</dbReference>
<dbReference type="EMBL" id="JAPMLD010000015">
    <property type="protein sequence ID" value="MDW4826406.1"/>
    <property type="molecule type" value="Genomic_DNA"/>
</dbReference>
<dbReference type="Proteomes" id="UP001259340">
    <property type="component" value="Unassembled WGS sequence"/>
</dbReference>
<evidence type="ECO:0000313" key="2">
    <source>
        <dbReference type="EMBL" id="MDR8522832.1"/>
    </source>
</evidence>
<dbReference type="PANTHER" id="PTHR34289:SF8">
    <property type="entry name" value="DUF819 DOMAIN-CONTAINING PROTEIN"/>
    <property type="match status" value="1"/>
</dbReference>
<feature type="transmembrane region" description="Helical" evidence="1">
    <location>
        <begin position="237"/>
        <end position="258"/>
    </location>
</feature>
<feature type="transmembrane region" description="Helical" evidence="1">
    <location>
        <begin position="278"/>
        <end position="297"/>
    </location>
</feature>
<dbReference type="EMBL" id="JAPMLE010000001">
    <property type="protein sequence ID" value="MDR8522832.1"/>
    <property type="molecule type" value="Genomic_DNA"/>
</dbReference>